<dbReference type="GO" id="GO:0006355">
    <property type="term" value="P:regulation of DNA-templated transcription"/>
    <property type="evidence" value="ECO:0007669"/>
    <property type="project" value="InterPro"/>
</dbReference>
<dbReference type="RefSeq" id="WP_132101796.1">
    <property type="nucleotide sequence ID" value="NZ_SMLB01000004.1"/>
</dbReference>
<dbReference type="SUPFAM" id="SSF47598">
    <property type="entry name" value="Ribbon-helix-helix"/>
    <property type="match status" value="1"/>
</dbReference>
<organism evidence="1 2">
    <name type="scientific">Jiangella aurantiaca</name>
    <dbReference type="NCBI Taxonomy" id="2530373"/>
    <lineage>
        <taxon>Bacteria</taxon>
        <taxon>Bacillati</taxon>
        <taxon>Actinomycetota</taxon>
        <taxon>Actinomycetes</taxon>
        <taxon>Jiangellales</taxon>
        <taxon>Jiangellaceae</taxon>
        <taxon>Jiangella</taxon>
    </lineage>
</organism>
<name>A0A4R5AK95_9ACTN</name>
<dbReference type="Proteomes" id="UP000295217">
    <property type="component" value="Unassembled WGS sequence"/>
</dbReference>
<dbReference type="AlphaFoldDB" id="A0A4R5AK95"/>
<accession>A0A4R5AK95</accession>
<protein>
    <recommendedName>
        <fullName evidence="3">Antitoxin</fullName>
    </recommendedName>
</protein>
<reference evidence="1 2" key="1">
    <citation type="submission" date="2019-02" db="EMBL/GenBank/DDBJ databases">
        <title>Draft genome sequences of novel Actinobacteria.</title>
        <authorList>
            <person name="Sahin N."/>
            <person name="Ay H."/>
            <person name="Saygin H."/>
        </authorList>
    </citation>
    <scope>NUCLEOTIDE SEQUENCE [LARGE SCALE GENOMIC DNA]</scope>
    <source>
        <strain evidence="1 2">8K307</strain>
    </source>
</reference>
<proteinExistence type="predicted"/>
<gene>
    <name evidence="1" type="ORF">E1262_04305</name>
</gene>
<keyword evidence="2" id="KW-1185">Reference proteome</keyword>
<dbReference type="InterPro" id="IPR010985">
    <property type="entry name" value="Ribbon_hlx_hlx"/>
</dbReference>
<comment type="caution">
    <text evidence="1">The sequence shown here is derived from an EMBL/GenBank/DDBJ whole genome shotgun (WGS) entry which is preliminary data.</text>
</comment>
<evidence type="ECO:0008006" key="3">
    <source>
        <dbReference type="Google" id="ProtNLM"/>
    </source>
</evidence>
<dbReference type="OrthoDB" id="5192922at2"/>
<dbReference type="EMBL" id="SMLB01000004">
    <property type="protein sequence ID" value="TDD71956.1"/>
    <property type="molecule type" value="Genomic_DNA"/>
</dbReference>
<evidence type="ECO:0000313" key="2">
    <source>
        <dbReference type="Proteomes" id="UP000295217"/>
    </source>
</evidence>
<sequence length="77" mass="8164">METKPIQIRDVPVDALDVMRMRAAAEGMSLAAYLRRMVIEAAAQPTVAEVLARAAQRPAAGLTMADIVAATRAGRGE</sequence>
<evidence type="ECO:0000313" key="1">
    <source>
        <dbReference type="EMBL" id="TDD71956.1"/>
    </source>
</evidence>